<comment type="caution">
    <text evidence="5">The sequence shown here is derived from an EMBL/GenBank/DDBJ whole genome shotgun (WGS) entry which is preliminary data.</text>
</comment>
<dbReference type="CDD" id="cd01948">
    <property type="entry name" value="EAL"/>
    <property type="match status" value="1"/>
</dbReference>
<dbReference type="PANTHER" id="PTHR44757">
    <property type="entry name" value="DIGUANYLATE CYCLASE DGCP"/>
    <property type="match status" value="1"/>
</dbReference>
<dbReference type="NCBIfam" id="TIGR00229">
    <property type="entry name" value="sensory_box"/>
    <property type="match status" value="1"/>
</dbReference>
<dbReference type="PANTHER" id="PTHR44757:SF2">
    <property type="entry name" value="BIOFILM ARCHITECTURE MAINTENANCE PROTEIN MBAA"/>
    <property type="match status" value="1"/>
</dbReference>
<feature type="domain" description="PAC" evidence="2">
    <location>
        <begin position="99"/>
        <end position="149"/>
    </location>
</feature>
<dbReference type="InterPro" id="IPR001633">
    <property type="entry name" value="EAL_dom"/>
</dbReference>
<dbReference type="Gene3D" id="3.30.450.20">
    <property type="entry name" value="PAS domain"/>
    <property type="match status" value="1"/>
</dbReference>
<accession>A0ABU0HSU9</accession>
<dbReference type="RefSeq" id="WP_238252647.1">
    <property type="nucleotide sequence ID" value="NZ_BPQX01000058.1"/>
</dbReference>
<dbReference type="PROSITE" id="PS50887">
    <property type="entry name" value="GGDEF"/>
    <property type="match status" value="1"/>
</dbReference>
<dbReference type="Pfam" id="PF00563">
    <property type="entry name" value="EAL"/>
    <property type="match status" value="1"/>
</dbReference>
<dbReference type="NCBIfam" id="TIGR00254">
    <property type="entry name" value="GGDEF"/>
    <property type="match status" value="1"/>
</dbReference>
<dbReference type="Gene3D" id="3.20.20.450">
    <property type="entry name" value="EAL domain"/>
    <property type="match status" value="1"/>
</dbReference>
<dbReference type="SMART" id="SM00091">
    <property type="entry name" value="PAS"/>
    <property type="match status" value="1"/>
</dbReference>
<dbReference type="InterPro" id="IPR000160">
    <property type="entry name" value="GGDEF_dom"/>
</dbReference>
<dbReference type="SMART" id="SM00052">
    <property type="entry name" value="EAL"/>
    <property type="match status" value="1"/>
</dbReference>
<feature type="domain" description="PAS" evidence="1">
    <location>
        <begin position="41"/>
        <end position="92"/>
    </location>
</feature>
<dbReference type="InterPro" id="IPR035919">
    <property type="entry name" value="EAL_sf"/>
</dbReference>
<dbReference type="InterPro" id="IPR000014">
    <property type="entry name" value="PAS"/>
</dbReference>
<evidence type="ECO:0000259" key="3">
    <source>
        <dbReference type="PROSITE" id="PS50883"/>
    </source>
</evidence>
<dbReference type="SUPFAM" id="SSF55073">
    <property type="entry name" value="Nucleotide cyclase"/>
    <property type="match status" value="1"/>
</dbReference>
<dbReference type="Pfam" id="PF00990">
    <property type="entry name" value="GGDEF"/>
    <property type="match status" value="1"/>
</dbReference>
<proteinExistence type="predicted"/>
<dbReference type="EMBL" id="JAUSVV010000027">
    <property type="protein sequence ID" value="MDQ0445366.1"/>
    <property type="molecule type" value="Genomic_DNA"/>
</dbReference>
<dbReference type="PROSITE" id="PS50883">
    <property type="entry name" value="EAL"/>
    <property type="match status" value="1"/>
</dbReference>
<evidence type="ECO:0000259" key="4">
    <source>
        <dbReference type="PROSITE" id="PS50887"/>
    </source>
</evidence>
<dbReference type="Proteomes" id="UP001236369">
    <property type="component" value="Unassembled WGS sequence"/>
</dbReference>
<dbReference type="InterPro" id="IPR052155">
    <property type="entry name" value="Biofilm_reg_signaling"/>
</dbReference>
<evidence type="ECO:0000313" key="6">
    <source>
        <dbReference type="Proteomes" id="UP001236369"/>
    </source>
</evidence>
<name>A0ABU0HSU9_9HYPH</name>
<organism evidence="5 6">
    <name type="scientific">Methylobacterium persicinum</name>
    <dbReference type="NCBI Taxonomy" id="374426"/>
    <lineage>
        <taxon>Bacteria</taxon>
        <taxon>Pseudomonadati</taxon>
        <taxon>Pseudomonadota</taxon>
        <taxon>Alphaproteobacteria</taxon>
        <taxon>Hyphomicrobiales</taxon>
        <taxon>Methylobacteriaceae</taxon>
        <taxon>Methylobacterium</taxon>
    </lineage>
</organism>
<reference evidence="5 6" key="1">
    <citation type="submission" date="2023-07" db="EMBL/GenBank/DDBJ databases">
        <title>Genomic Encyclopedia of Type Strains, Phase IV (KMG-IV): sequencing the most valuable type-strain genomes for metagenomic binning, comparative biology and taxonomic classification.</title>
        <authorList>
            <person name="Goeker M."/>
        </authorList>
    </citation>
    <scope>NUCLEOTIDE SEQUENCE [LARGE SCALE GENOMIC DNA]</scope>
    <source>
        <strain evidence="5 6">DSM 19562</strain>
    </source>
</reference>
<evidence type="ECO:0000259" key="1">
    <source>
        <dbReference type="PROSITE" id="PS50112"/>
    </source>
</evidence>
<dbReference type="CDD" id="cd00130">
    <property type="entry name" value="PAS"/>
    <property type="match status" value="1"/>
</dbReference>
<dbReference type="InterPro" id="IPR043128">
    <property type="entry name" value="Rev_trsase/Diguanyl_cyclase"/>
</dbReference>
<dbReference type="InterPro" id="IPR029787">
    <property type="entry name" value="Nucleotide_cyclase"/>
</dbReference>
<dbReference type="SUPFAM" id="SSF55785">
    <property type="entry name" value="PYP-like sensor domain (PAS domain)"/>
    <property type="match status" value="1"/>
</dbReference>
<dbReference type="CDD" id="cd01949">
    <property type="entry name" value="GGDEF"/>
    <property type="match status" value="1"/>
</dbReference>
<feature type="domain" description="GGDEF" evidence="4">
    <location>
        <begin position="177"/>
        <end position="310"/>
    </location>
</feature>
<keyword evidence="6" id="KW-1185">Reference proteome</keyword>
<dbReference type="InterPro" id="IPR000700">
    <property type="entry name" value="PAS-assoc_C"/>
</dbReference>
<sequence>MSDVPANCQPDNESELEHPEAVVSGAFGLARAATYAFITSDERGRITFANEAASDLFGYSIDELIGANIDLVVPERFRASHEAGMARMVRNEPSRLAGRTIEVTARRRNGSEFPAEFTLSMWRDRFGLGFGAILRDISEWRARDERLVQLAHHDLLTGLPNRARFEEALDARLAAGNAVGVLMLDLDGFKEVNDSWGHSTGDAVLQTLAIRLPAWLGEEAVFARFGGDEFAVMLPDAGDPPTLAVNATTLLHAFDTPLRVGCHIFHLGVSIGGAVGPTQGASAEELIGNADLALFRAKQEGKRRFRSFQPAMRSALLSRLAMRAELHEATREGEFVLHYQPQVAIGTGRIVGTEALLRWRHPRRGMLLPGAFLSHLEDHPLALEVGHWVVEEACRQAAAWRDAGHPFIRMGVNLFAAQVRSRTLASDVAMALRRHRLPPGMLELEITETIVLGVDEADLEQFRELHRQGVGIAFDDFGTGYASLSSLKRFPLTRLKIDRSFVRDLMSERHDAAVVRAIVQIGNDIGLDIIAEGIETRDQEALLLKMGCRDGQGYLYGKALPAAQFADLAQASGSHKRLAG</sequence>
<dbReference type="InterPro" id="IPR035965">
    <property type="entry name" value="PAS-like_dom_sf"/>
</dbReference>
<dbReference type="PROSITE" id="PS50112">
    <property type="entry name" value="PAS"/>
    <property type="match status" value="1"/>
</dbReference>
<dbReference type="SUPFAM" id="SSF141868">
    <property type="entry name" value="EAL domain-like"/>
    <property type="match status" value="1"/>
</dbReference>
<evidence type="ECO:0000259" key="2">
    <source>
        <dbReference type="PROSITE" id="PS50113"/>
    </source>
</evidence>
<dbReference type="PROSITE" id="PS50113">
    <property type="entry name" value="PAC"/>
    <property type="match status" value="1"/>
</dbReference>
<dbReference type="Gene3D" id="3.30.70.270">
    <property type="match status" value="1"/>
</dbReference>
<gene>
    <name evidence="5" type="ORF">QO016_004895</name>
</gene>
<feature type="domain" description="EAL" evidence="3">
    <location>
        <begin position="319"/>
        <end position="573"/>
    </location>
</feature>
<dbReference type="Pfam" id="PF13426">
    <property type="entry name" value="PAS_9"/>
    <property type="match status" value="1"/>
</dbReference>
<dbReference type="SMART" id="SM00267">
    <property type="entry name" value="GGDEF"/>
    <property type="match status" value="1"/>
</dbReference>
<protein>
    <submittedName>
        <fullName evidence="5">Diguanylate cyclase (GGDEF)-like protein/PAS domain S-box-containing protein</fullName>
    </submittedName>
</protein>
<evidence type="ECO:0000313" key="5">
    <source>
        <dbReference type="EMBL" id="MDQ0445366.1"/>
    </source>
</evidence>